<name>A0AAE1AJT1_9GAST</name>
<evidence type="ECO:0000256" key="3">
    <source>
        <dbReference type="ARBA" id="ARBA00022692"/>
    </source>
</evidence>
<keyword evidence="2" id="KW-0813">Transport</keyword>
<feature type="region of interest" description="Disordered" evidence="8">
    <location>
        <begin position="456"/>
        <end position="531"/>
    </location>
</feature>
<keyword evidence="3 9" id="KW-0812">Transmembrane</keyword>
<keyword evidence="12" id="KW-1185">Reference proteome</keyword>
<dbReference type="PANTHER" id="PTHR22950">
    <property type="entry name" value="AMINO ACID TRANSPORTER"/>
    <property type="match status" value="1"/>
</dbReference>
<evidence type="ECO:0000313" key="12">
    <source>
        <dbReference type="Proteomes" id="UP001283361"/>
    </source>
</evidence>
<dbReference type="EMBL" id="JAWDGP010001678">
    <property type="protein sequence ID" value="KAK3789185.1"/>
    <property type="molecule type" value="Genomic_DNA"/>
</dbReference>
<evidence type="ECO:0000259" key="10">
    <source>
        <dbReference type="Pfam" id="PF01490"/>
    </source>
</evidence>
<dbReference type="AlphaFoldDB" id="A0AAE1AJT1"/>
<evidence type="ECO:0000256" key="6">
    <source>
        <dbReference type="ARBA" id="ARBA00023136"/>
    </source>
</evidence>
<evidence type="ECO:0000256" key="2">
    <source>
        <dbReference type="ARBA" id="ARBA00022448"/>
    </source>
</evidence>
<feature type="transmembrane region" description="Helical" evidence="9">
    <location>
        <begin position="344"/>
        <end position="366"/>
    </location>
</feature>
<dbReference type="PANTHER" id="PTHR22950:SF646">
    <property type="entry name" value="SODIUM-COUPLED NEUTRAL AMINO ACID TRANSPORTER 10-RELATED"/>
    <property type="match status" value="1"/>
</dbReference>
<feature type="region of interest" description="Disordered" evidence="8">
    <location>
        <begin position="760"/>
        <end position="890"/>
    </location>
</feature>
<dbReference type="GO" id="GO:0015179">
    <property type="term" value="F:L-amino acid transmembrane transporter activity"/>
    <property type="evidence" value="ECO:0007669"/>
    <property type="project" value="TreeGrafter"/>
</dbReference>
<feature type="compositionally biased region" description="Basic and acidic residues" evidence="8">
    <location>
        <begin position="810"/>
        <end position="822"/>
    </location>
</feature>
<feature type="compositionally biased region" description="Basic and acidic residues" evidence="8">
    <location>
        <begin position="492"/>
        <end position="531"/>
    </location>
</feature>
<feature type="compositionally biased region" description="Low complexity" evidence="8">
    <location>
        <begin position="715"/>
        <end position="725"/>
    </location>
</feature>
<dbReference type="GO" id="GO:0016020">
    <property type="term" value="C:membrane"/>
    <property type="evidence" value="ECO:0007669"/>
    <property type="project" value="UniProtKB-SubCell"/>
</dbReference>
<feature type="transmembrane region" description="Helical" evidence="9">
    <location>
        <begin position="319"/>
        <end position="338"/>
    </location>
</feature>
<feature type="compositionally biased region" description="Polar residues" evidence="8">
    <location>
        <begin position="626"/>
        <end position="644"/>
    </location>
</feature>
<keyword evidence="4" id="KW-0029">Amino-acid transport</keyword>
<sequence>MAGQNNWPYIINLGNSIIGVALLAMPFCFKQCGILLGMIVLLFCTWLTLTSCQLLMRAGIHSRRRSYEFLAYYTHGATGKFVSELGMIGMQVGTLIAQIVVIGDLGPAIVSKFLGLENTFGLRTFLILALCLGVGLPLGLLKDLRAVSRASTVCISFYCIFILYVIVLSLPNVLTGEWYQKVSYWRPEGFFQCLPILSFSFGCQTQLFLLYEALPDPSLKAISGVISSAVNLCAVAYLLVGFFGYVAFHNIDIPGDVISVFPNTFFADVMKICFVFSIVITFPVIIFPCRSSIYTLLFAKKSKAHDDVLDTDGYLPEKLFKGITVFIVVSCMILGILIPNVEFVLGLNGAIMGTLICYVFPAMFFLKVMGNKQDNRGMAQIVLILGVIMLLLSTYATLSSQGKEEHHPGALQPEDLGGVPALPRDVVDNPVGAQGILAEQLIKPLVTESPIQKKENVKDDVIVKDDKRQEPPNPDPPDEKPAGEVPEVAKNVVREPEEVKKAAPEKDPKVVIEHGPDRRDDEKAIKETKDAEEVVKAADANKAKELELQEKEKKQDELLQQLEKHREEQEKLIKEQRQLLKEFKDHHEKDLKNDELHQEKEKLQEKIQQEAQSALLQVGNARHGQENNAILNPVQQVDNHQQPNAGMEQQLTQAPQQQLIPQNEGQERMAGADLHQQPAPVNMGVNTGLGAGENLRDKKRHVHPEALAGVGQGNHAQQQAQQQHQILGADDARARKQADPNLINKEIQTGDEQKYQAQLRDSNQLNIPKHQRQPETLVDSRQRDQHGQDSRVKRSLDEEIKPIENAVGQEKVHVKETEDAGAKDTVLGKVQKDEPDKDSALEKDGSNKDQQENRLDKSIHRESNASNSILESPVKVIDPDNVGDNKRNEEMRRKLKSLNLNEKSGLLNSNIV</sequence>
<feature type="transmembrane region" description="Helical" evidence="9">
    <location>
        <begin position="269"/>
        <end position="298"/>
    </location>
</feature>
<feature type="domain" description="Amino acid transporter transmembrane" evidence="10">
    <location>
        <begin position="7"/>
        <end position="398"/>
    </location>
</feature>
<keyword evidence="7" id="KW-0175">Coiled coil</keyword>
<evidence type="ECO:0000313" key="11">
    <source>
        <dbReference type="EMBL" id="KAK3789185.1"/>
    </source>
</evidence>
<feature type="transmembrane region" description="Helical" evidence="9">
    <location>
        <begin position="7"/>
        <end position="27"/>
    </location>
</feature>
<dbReference type="Pfam" id="PF01490">
    <property type="entry name" value="Aa_trans"/>
    <property type="match status" value="1"/>
</dbReference>
<feature type="transmembrane region" description="Helical" evidence="9">
    <location>
        <begin position="33"/>
        <end position="56"/>
    </location>
</feature>
<gene>
    <name evidence="11" type="ORF">RRG08_001576</name>
</gene>
<evidence type="ECO:0000256" key="7">
    <source>
        <dbReference type="SAM" id="Coils"/>
    </source>
</evidence>
<reference evidence="11" key="1">
    <citation type="journal article" date="2023" name="G3 (Bethesda)">
        <title>A reference genome for the long-term kleptoplast-retaining sea slug Elysia crispata morphotype clarki.</title>
        <authorList>
            <person name="Eastman K.E."/>
            <person name="Pendleton A.L."/>
            <person name="Shaikh M.A."/>
            <person name="Suttiyut T."/>
            <person name="Ogas R."/>
            <person name="Tomko P."/>
            <person name="Gavelis G."/>
            <person name="Widhalm J.R."/>
            <person name="Wisecaver J.H."/>
        </authorList>
    </citation>
    <scope>NUCLEOTIDE SEQUENCE</scope>
    <source>
        <strain evidence="11">ECLA1</strain>
    </source>
</reference>
<feature type="coiled-coil region" evidence="7">
    <location>
        <begin position="534"/>
        <end position="613"/>
    </location>
</feature>
<proteinExistence type="predicted"/>
<evidence type="ECO:0000256" key="5">
    <source>
        <dbReference type="ARBA" id="ARBA00022989"/>
    </source>
</evidence>
<feature type="transmembrane region" description="Helical" evidence="9">
    <location>
        <begin position="153"/>
        <end position="174"/>
    </location>
</feature>
<keyword evidence="6 9" id="KW-0472">Membrane</keyword>
<evidence type="ECO:0000256" key="1">
    <source>
        <dbReference type="ARBA" id="ARBA00004141"/>
    </source>
</evidence>
<accession>A0AAE1AJT1</accession>
<feature type="transmembrane region" description="Helical" evidence="9">
    <location>
        <begin position="194"/>
        <end position="214"/>
    </location>
</feature>
<feature type="transmembrane region" description="Helical" evidence="9">
    <location>
        <begin position="226"/>
        <end position="249"/>
    </location>
</feature>
<organism evidence="11 12">
    <name type="scientific">Elysia crispata</name>
    <name type="common">lettuce slug</name>
    <dbReference type="NCBI Taxonomy" id="231223"/>
    <lineage>
        <taxon>Eukaryota</taxon>
        <taxon>Metazoa</taxon>
        <taxon>Spiralia</taxon>
        <taxon>Lophotrochozoa</taxon>
        <taxon>Mollusca</taxon>
        <taxon>Gastropoda</taxon>
        <taxon>Heterobranchia</taxon>
        <taxon>Euthyneura</taxon>
        <taxon>Panpulmonata</taxon>
        <taxon>Sacoglossa</taxon>
        <taxon>Placobranchoidea</taxon>
        <taxon>Plakobranchidae</taxon>
        <taxon>Elysia</taxon>
    </lineage>
</organism>
<evidence type="ECO:0000256" key="4">
    <source>
        <dbReference type="ARBA" id="ARBA00022970"/>
    </source>
</evidence>
<feature type="compositionally biased region" description="Low complexity" evidence="8">
    <location>
        <begin position="649"/>
        <end position="662"/>
    </location>
</feature>
<feature type="region of interest" description="Disordered" evidence="8">
    <location>
        <begin position="624"/>
        <end position="736"/>
    </location>
</feature>
<evidence type="ECO:0000256" key="8">
    <source>
        <dbReference type="SAM" id="MobiDB-lite"/>
    </source>
</evidence>
<protein>
    <recommendedName>
        <fullName evidence="10">Amino acid transporter transmembrane domain-containing protein</fullName>
    </recommendedName>
</protein>
<feature type="compositionally biased region" description="Basic and acidic residues" evidence="8">
    <location>
        <begin position="778"/>
        <end position="802"/>
    </location>
</feature>
<dbReference type="Gene3D" id="1.20.1740.10">
    <property type="entry name" value="Amino acid/polyamine transporter I"/>
    <property type="match status" value="1"/>
</dbReference>
<feature type="transmembrane region" description="Helical" evidence="9">
    <location>
        <begin position="378"/>
        <end position="398"/>
    </location>
</feature>
<keyword evidence="5 9" id="KW-1133">Transmembrane helix</keyword>
<feature type="compositionally biased region" description="Basic and acidic residues" evidence="8">
    <location>
        <begin position="456"/>
        <end position="470"/>
    </location>
</feature>
<feature type="transmembrane region" description="Helical" evidence="9">
    <location>
        <begin position="120"/>
        <end position="141"/>
    </location>
</feature>
<feature type="compositionally biased region" description="Basic and acidic residues" evidence="8">
    <location>
        <begin position="830"/>
        <end position="863"/>
    </location>
</feature>
<evidence type="ECO:0000256" key="9">
    <source>
        <dbReference type="SAM" id="Phobius"/>
    </source>
</evidence>
<dbReference type="InterPro" id="IPR013057">
    <property type="entry name" value="AA_transpt_TM"/>
</dbReference>
<dbReference type="Proteomes" id="UP001283361">
    <property type="component" value="Unassembled WGS sequence"/>
</dbReference>
<comment type="subcellular location">
    <subcellularLocation>
        <location evidence="1">Membrane</location>
        <topology evidence="1">Multi-pass membrane protein</topology>
    </subcellularLocation>
</comment>
<comment type="caution">
    <text evidence="11">The sequence shown here is derived from an EMBL/GenBank/DDBJ whole genome shotgun (WGS) entry which is preliminary data.</text>
</comment>